<dbReference type="AlphaFoldDB" id="A0A6C0F6S9"/>
<organism evidence="1">
    <name type="scientific">viral metagenome</name>
    <dbReference type="NCBI Taxonomy" id="1070528"/>
    <lineage>
        <taxon>unclassified sequences</taxon>
        <taxon>metagenomes</taxon>
        <taxon>organismal metagenomes</taxon>
    </lineage>
</organism>
<accession>A0A6C0F6S9</accession>
<evidence type="ECO:0000313" key="1">
    <source>
        <dbReference type="EMBL" id="QHT37516.1"/>
    </source>
</evidence>
<proteinExistence type="predicted"/>
<name>A0A6C0F6S9_9ZZZZ</name>
<protein>
    <submittedName>
        <fullName evidence="1">Uncharacterized protein</fullName>
    </submittedName>
</protein>
<dbReference type="EMBL" id="MN738798">
    <property type="protein sequence ID" value="QHT37516.1"/>
    <property type="molecule type" value="Genomic_DNA"/>
</dbReference>
<sequence length="78" mass="9531">MDEKYDLVIERLEVFREKFPNIVNLWDVFLQKRQEIFLQNLNKAEYFLNNCDNILQDDLKPETIAILYLFFNNNLNET</sequence>
<reference evidence="1" key="1">
    <citation type="journal article" date="2020" name="Nature">
        <title>Giant virus diversity and host interactions through global metagenomics.</title>
        <authorList>
            <person name="Schulz F."/>
            <person name="Roux S."/>
            <person name="Paez-Espino D."/>
            <person name="Jungbluth S."/>
            <person name="Walsh D.A."/>
            <person name="Denef V.J."/>
            <person name="McMahon K.D."/>
            <person name="Konstantinidis K.T."/>
            <person name="Eloe-Fadrosh E.A."/>
            <person name="Kyrpides N.C."/>
            <person name="Woyke T."/>
        </authorList>
    </citation>
    <scope>NUCLEOTIDE SEQUENCE</scope>
    <source>
        <strain evidence="1">GVMAG-S-ERX555997-44</strain>
    </source>
</reference>